<protein>
    <recommendedName>
        <fullName evidence="3">F-box domain-containing protein</fullName>
    </recommendedName>
</protein>
<accession>A0A9P5YYM3</accession>
<evidence type="ECO:0000313" key="1">
    <source>
        <dbReference type="EMBL" id="KAF9476281.1"/>
    </source>
</evidence>
<organism evidence="1 2">
    <name type="scientific">Pholiota conissans</name>
    <dbReference type="NCBI Taxonomy" id="109636"/>
    <lineage>
        <taxon>Eukaryota</taxon>
        <taxon>Fungi</taxon>
        <taxon>Dikarya</taxon>
        <taxon>Basidiomycota</taxon>
        <taxon>Agaricomycotina</taxon>
        <taxon>Agaricomycetes</taxon>
        <taxon>Agaricomycetidae</taxon>
        <taxon>Agaricales</taxon>
        <taxon>Agaricineae</taxon>
        <taxon>Strophariaceae</taxon>
        <taxon>Pholiota</taxon>
    </lineage>
</organism>
<evidence type="ECO:0008006" key="3">
    <source>
        <dbReference type="Google" id="ProtNLM"/>
    </source>
</evidence>
<comment type="caution">
    <text evidence="1">The sequence shown here is derived from an EMBL/GenBank/DDBJ whole genome shotgun (WGS) entry which is preliminary data.</text>
</comment>
<keyword evidence="2" id="KW-1185">Reference proteome</keyword>
<gene>
    <name evidence="1" type="ORF">BDN70DRAFT_882663</name>
</gene>
<proteinExistence type="predicted"/>
<name>A0A9P5YYM3_9AGAR</name>
<dbReference type="EMBL" id="MU155300">
    <property type="protein sequence ID" value="KAF9476281.1"/>
    <property type="molecule type" value="Genomic_DNA"/>
</dbReference>
<dbReference type="Gene3D" id="1.20.1280.50">
    <property type="match status" value="1"/>
</dbReference>
<reference evidence="1" key="1">
    <citation type="submission" date="2020-11" db="EMBL/GenBank/DDBJ databases">
        <authorList>
            <consortium name="DOE Joint Genome Institute"/>
            <person name="Ahrendt S."/>
            <person name="Riley R."/>
            <person name="Andreopoulos W."/>
            <person name="Labutti K."/>
            <person name="Pangilinan J."/>
            <person name="Ruiz-Duenas F.J."/>
            <person name="Barrasa J.M."/>
            <person name="Sanchez-Garcia M."/>
            <person name="Camarero S."/>
            <person name="Miyauchi S."/>
            <person name="Serrano A."/>
            <person name="Linde D."/>
            <person name="Babiker R."/>
            <person name="Drula E."/>
            <person name="Ayuso-Fernandez I."/>
            <person name="Pacheco R."/>
            <person name="Padilla G."/>
            <person name="Ferreira P."/>
            <person name="Barriuso J."/>
            <person name="Kellner H."/>
            <person name="Castanera R."/>
            <person name="Alfaro M."/>
            <person name="Ramirez L."/>
            <person name="Pisabarro A.G."/>
            <person name="Kuo A."/>
            <person name="Tritt A."/>
            <person name="Lipzen A."/>
            <person name="He G."/>
            <person name="Yan M."/>
            <person name="Ng V."/>
            <person name="Cullen D."/>
            <person name="Martin F."/>
            <person name="Rosso M.-N."/>
            <person name="Henrissat B."/>
            <person name="Hibbett D."/>
            <person name="Martinez A.T."/>
            <person name="Grigoriev I.V."/>
        </authorList>
    </citation>
    <scope>NUCLEOTIDE SEQUENCE</scope>
    <source>
        <strain evidence="1">CIRM-BRFM 674</strain>
    </source>
</reference>
<dbReference type="AlphaFoldDB" id="A0A9P5YYM3"/>
<dbReference type="OrthoDB" id="3045590at2759"/>
<sequence length="542" mass="61902">MPLSTTYRRQSLNAPIFKLDDYLLWLIFSETARMDMDLSYASRHRKRHLHPLTVLRRCSHVCSLWRDILLHSPSLWGQLIDIEALLWSHDSWRKEVLSRTGQALLHVKGCIRFDPENEPWKGTGEYFLSLLNEYWPRIRRLRVEVMEVGVQSEEKALQRWRVLQRPAPNLEFFDVHFGLNTLSNLFTNEGNHLFSDNSPYLRHFVATNIKFQLSAPCFAHLKSLQISSYFTIFHILDAFSGMDSLESLTVDSLSMTPGDLPLPYVFLPLLTDVQVFGPTGPCMTLLDHITAAPSCRIFFEAGSDKLPTMREVEATHRVLERYAKNYLETHAASAVSISIHLSSFTFFTNSITTLNDHSSPDFKFRLDVRPDDISFLLGALSQCSFDSVKTLYIGSRGLPTLDSNFIKLFKLLHSIEEVELTPDGMTFLLTTSSEENGPDSPLFPLLKTIRIAPFITASDTDMILPFLHHRQSLGVPMKVFDLALHPLAGFPINFSFLDEIKGMKVAWKSGKESKTYVCGSGRPDELDFQYDPAHIMYDIEKL</sequence>
<evidence type="ECO:0000313" key="2">
    <source>
        <dbReference type="Proteomes" id="UP000807469"/>
    </source>
</evidence>
<dbReference type="Proteomes" id="UP000807469">
    <property type="component" value="Unassembled WGS sequence"/>
</dbReference>